<reference evidence="1" key="1">
    <citation type="submission" date="2014-11" db="EMBL/GenBank/DDBJ databases">
        <authorList>
            <person name="Amaro Gonzalez C."/>
        </authorList>
    </citation>
    <scope>NUCLEOTIDE SEQUENCE</scope>
</reference>
<dbReference type="EMBL" id="GBXM01007279">
    <property type="protein sequence ID" value="JAI01299.1"/>
    <property type="molecule type" value="Transcribed_RNA"/>
</dbReference>
<accession>A0A0E9XHY8</accession>
<organism evidence="1">
    <name type="scientific">Anguilla anguilla</name>
    <name type="common">European freshwater eel</name>
    <name type="synonym">Muraena anguilla</name>
    <dbReference type="NCBI Taxonomy" id="7936"/>
    <lineage>
        <taxon>Eukaryota</taxon>
        <taxon>Metazoa</taxon>
        <taxon>Chordata</taxon>
        <taxon>Craniata</taxon>
        <taxon>Vertebrata</taxon>
        <taxon>Euteleostomi</taxon>
        <taxon>Actinopterygii</taxon>
        <taxon>Neopterygii</taxon>
        <taxon>Teleostei</taxon>
        <taxon>Anguilliformes</taxon>
        <taxon>Anguillidae</taxon>
        <taxon>Anguilla</taxon>
    </lineage>
</organism>
<evidence type="ECO:0000313" key="1">
    <source>
        <dbReference type="EMBL" id="JAI01299.1"/>
    </source>
</evidence>
<reference evidence="1" key="2">
    <citation type="journal article" date="2015" name="Fish Shellfish Immunol.">
        <title>Early steps in the European eel (Anguilla anguilla)-Vibrio vulnificus interaction in the gills: Role of the RtxA13 toxin.</title>
        <authorList>
            <person name="Callol A."/>
            <person name="Pajuelo D."/>
            <person name="Ebbesson L."/>
            <person name="Teles M."/>
            <person name="MacKenzie S."/>
            <person name="Amaro C."/>
        </authorList>
    </citation>
    <scope>NUCLEOTIDE SEQUENCE</scope>
</reference>
<name>A0A0E9XHY8_ANGAN</name>
<dbReference type="AlphaFoldDB" id="A0A0E9XHY8"/>
<protein>
    <submittedName>
        <fullName evidence="1">Uncharacterized protein</fullName>
    </submittedName>
</protein>
<proteinExistence type="predicted"/>
<sequence length="29" mass="3388">MVVHFHALLHSYHCPSFFSFSSSLSLLHR</sequence>